<comment type="subcellular location">
    <subcellularLocation>
        <location evidence="2">Mitochondrion membrane</location>
        <topology evidence="2">Multi-pass membrane protein</topology>
    </subcellularLocation>
    <subcellularLocation>
        <location evidence="3">Mitochondrion outer membrane</location>
    </subcellularLocation>
</comment>
<evidence type="ECO:0000259" key="21">
    <source>
        <dbReference type="PROSITE" id="PS51292"/>
    </source>
</evidence>
<keyword evidence="10" id="KW-0833">Ubl conjugation pathway</keyword>
<protein>
    <recommendedName>
        <fullName evidence="16">E3 ubiquitin-protein ligase MARCHF5</fullName>
        <ecNumber evidence="5">2.3.2.27</ecNumber>
    </recommendedName>
    <alternativeName>
        <fullName evidence="18">Membrane-associated RING finger protein 5</fullName>
    </alternativeName>
    <alternativeName>
        <fullName evidence="17">Membrane-associated RING-CH protein V</fullName>
    </alternativeName>
    <alternativeName>
        <fullName evidence="19">RING-type E3 ubiquitin transferase MARCHF5</fullName>
    </alternativeName>
</protein>
<dbReference type="Gene3D" id="3.30.40.10">
    <property type="entry name" value="Zinc/RING finger domain, C3HC4 (zinc finger)"/>
    <property type="match status" value="1"/>
</dbReference>
<dbReference type="Proteomes" id="UP000440578">
    <property type="component" value="Unassembled WGS sequence"/>
</dbReference>
<keyword evidence="12" id="KW-0862">Zinc</keyword>
<feature type="transmembrane region" description="Helical" evidence="20">
    <location>
        <begin position="149"/>
        <end position="168"/>
    </location>
</feature>
<evidence type="ECO:0000256" key="18">
    <source>
        <dbReference type="ARBA" id="ARBA00043185"/>
    </source>
</evidence>
<keyword evidence="13 20" id="KW-1133">Transmembrane helix</keyword>
<evidence type="ECO:0000256" key="13">
    <source>
        <dbReference type="ARBA" id="ARBA00022989"/>
    </source>
</evidence>
<evidence type="ECO:0000256" key="12">
    <source>
        <dbReference type="ARBA" id="ARBA00022833"/>
    </source>
</evidence>
<keyword evidence="8" id="KW-0479">Metal-binding</keyword>
<evidence type="ECO:0000256" key="1">
    <source>
        <dbReference type="ARBA" id="ARBA00000900"/>
    </source>
</evidence>
<dbReference type="SUPFAM" id="SSF57850">
    <property type="entry name" value="RING/U-box"/>
    <property type="match status" value="1"/>
</dbReference>
<evidence type="ECO:0000256" key="6">
    <source>
        <dbReference type="ARBA" id="ARBA00022679"/>
    </source>
</evidence>
<evidence type="ECO:0000256" key="11">
    <source>
        <dbReference type="ARBA" id="ARBA00022787"/>
    </source>
</evidence>
<comment type="pathway">
    <text evidence="4">Protein modification; protein ubiquitination.</text>
</comment>
<reference evidence="22 23" key="1">
    <citation type="submission" date="2019-07" db="EMBL/GenBank/DDBJ databases">
        <title>Draft genome assembly of a fouling barnacle, Amphibalanus amphitrite (Darwin, 1854): The first reference genome for Thecostraca.</title>
        <authorList>
            <person name="Kim W."/>
        </authorList>
    </citation>
    <scope>NUCLEOTIDE SEQUENCE [LARGE SCALE GENOMIC DNA]</scope>
    <source>
        <strain evidence="22">SNU_AA5</strain>
        <tissue evidence="22">Soma without cirri and trophi</tissue>
    </source>
</reference>
<dbReference type="EC" id="2.3.2.27" evidence="5"/>
<evidence type="ECO:0000313" key="23">
    <source>
        <dbReference type="Proteomes" id="UP000440578"/>
    </source>
</evidence>
<proteinExistence type="predicted"/>
<dbReference type="GO" id="GO:0005741">
    <property type="term" value="C:mitochondrial outer membrane"/>
    <property type="evidence" value="ECO:0007669"/>
    <property type="project" value="UniProtKB-SubCell"/>
</dbReference>
<comment type="catalytic activity">
    <reaction evidence="1">
        <text>S-ubiquitinyl-[E2 ubiquitin-conjugating enzyme]-L-cysteine + [acceptor protein]-L-lysine = [E2 ubiquitin-conjugating enzyme]-L-cysteine + N(6)-ubiquitinyl-[acceptor protein]-L-lysine.</text>
        <dbReference type="EC" id="2.3.2.27"/>
    </reaction>
</comment>
<dbReference type="GO" id="GO:0061630">
    <property type="term" value="F:ubiquitin protein ligase activity"/>
    <property type="evidence" value="ECO:0007669"/>
    <property type="project" value="UniProtKB-EC"/>
</dbReference>
<dbReference type="FunFam" id="3.30.40.10:FF:000262">
    <property type="entry name" value="E3 ubiquitin-protein ligase MARCH5"/>
    <property type="match status" value="1"/>
</dbReference>
<dbReference type="AlphaFoldDB" id="A0A6A4VYM0"/>
<organism evidence="22 23">
    <name type="scientific">Amphibalanus amphitrite</name>
    <name type="common">Striped barnacle</name>
    <name type="synonym">Balanus amphitrite</name>
    <dbReference type="NCBI Taxonomy" id="1232801"/>
    <lineage>
        <taxon>Eukaryota</taxon>
        <taxon>Metazoa</taxon>
        <taxon>Ecdysozoa</taxon>
        <taxon>Arthropoda</taxon>
        <taxon>Crustacea</taxon>
        <taxon>Multicrustacea</taxon>
        <taxon>Cirripedia</taxon>
        <taxon>Thoracica</taxon>
        <taxon>Thoracicalcarea</taxon>
        <taxon>Balanomorpha</taxon>
        <taxon>Balanoidea</taxon>
        <taxon>Balanidae</taxon>
        <taxon>Amphibalaninae</taxon>
        <taxon>Amphibalanus</taxon>
    </lineage>
</organism>
<dbReference type="OrthoDB" id="5817083at2759"/>
<evidence type="ECO:0000256" key="9">
    <source>
        <dbReference type="ARBA" id="ARBA00022771"/>
    </source>
</evidence>
<evidence type="ECO:0000256" key="16">
    <source>
        <dbReference type="ARBA" id="ARBA00040151"/>
    </source>
</evidence>
<dbReference type="PROSITE" id="PS51292">
    <property type="entry name" value="ZF_RING_CH"/>
    <property type="match status" value="1"/>
</dbReference>
<evidence type="ECO:0000256" key="14">
    <source>
        <dbReference type="ARBA" id="ARBA00023128"/>
    </source>
</evidence>
<feature type="transmembrane region" description="Helical" evidence="20">
    <location>
        <begin position="108"/>
        <end position="129"/>
    </location>
</feature>
<evidence type="ECO:0000256" key="5">
    <source>
        <dbReference type="ARBA" id="ARBA00012483"/>
    </source>
</evidence>
<dbReference type="EMBL" id="VIIS01001205">
    <property type="protein sequence ID" value="KAF0301017.1"/>
    <property type="molecule type" value="Genomic_DNA"/>
</dbReference>
<accession>A0A6A4VYM0</accession>
<evidence type="ECO:0000256" key="17">
    <source>
        <dbReference type="ARBA" id="ARBA00043044"/>
    </source>
</evidence>
<evidence type="ECO:0000256" key="4">
    <source>
        <dbReference type="ARBA" id="ARBA00004906"/>
    </source>
</evidence>
<evidence type="ECO:0000256" key="15">
    <source>
        <dbReference type="ARBA" id="ARBA00023136"/>
    </source>
</evidence>
<dbReference type="SMART" id="SM00744">
    <property type="entry name" value="RINGv"/>
    <property type="match status" value="1"/>
</dbReference>
<keyword evidence="14" id="KW-0496">Mitochondrion</keyword>
<evidence type="ECO:0000256" key="10">
    <source>
        <dbReference type="ARBA" id="ARBA00022786"/>
    </source>
</evidence>
<keyword evidence="15 20" id="KW-0472">Membrane</keyword>
<gene>
    <name evidence="22" type="primary">MARCH5</name>
    <name evidence="22" type="ORF">FJT64_026595</name>
</gene>
<comment type="caution">
    <text evidence="22">The sequence shown here is derived from an EMBL/GenBank/DDBJ whole genome shotgun (WGS) entry which is preliminary data.</text>
</comment>
<keyword evidence="23" id="KW-1185">Reference proteome</keyword>
<sequence length="309" mass="34350">MSGATRHASKSSSTGNEEDRRNCWVCFASDEDDRMALWVKPCRCRGTTKWVHQTCLQRWVDEKQQGNAMAPVRCPQCNTEYIIIFPQMGPVVMVMDLIDEFISRSCPFVAAGVVIGSVYWTAVTFGAVTVMQVVGPRQGLAAMEQADPIFLLVGLPTIPLLLIMAKMVRWEEAVLRFLRSSAVRLPLLKHLMPPPPQLVSPAQPYVDTLPLNDPASATRVLCGALLFPTVATLAGKALFESVPSRLQRTLLGAAAFVAVKGALKIYHKHKQLIRLSLRQVLNFDDENAVNIRQRQARENGNSERRENAQ</sequence>
<keyword evidence="6" id="KW-0808">Transferase</keyword>
<dbReference type="GO" id="GO:0008270">
    <property type="term" value="F:zinc ion binding"/>
    <property type="evidence" value="ECO:0007669"/>
    <property type="project" value="UniProtKB-KW"/>
</dbReference>
<dbReference type="PANTHER" id="PTHR46283">
    <property type="entry name" value="E3 UBIQUITIN-PROTEIN LIGASE MARCH5"/>
    <property type="match status" value="1"/>
</dbReference>
<evidence type="ECO:0000256" key="19">
    <source>
        <dbReference type="ARBA" id="ARBA00043231"/>
    </source>
</evidence>
<dbReference type="CDD" id="cd16701">
    <property type="entry name" value="RING_CH-C4HC3_MARCH5"/>
    <property type="match status" value="1"/>
</dbReference>
<evidence type="ECO:0000256" key="7">
    <source>
        <dbReference type="ARBA" id="ARBA00022692"/>
    </source>
</evidence>
<evidence type="ECO:0000256" key="3">
    <source>
        <dbReference type="ARBA" id="ARBA00004294"/>
    </source>
</evidence>
<dbReference type="Pfam" id="PF12906">
    <property type="entry name" value="RINGv"/>
    <property type="match status" value="1"/>
</dbReference>
<name>A0A6A4VYM0_AMPAM</name>
<evidence type="ECO:0000256" key="8">
    <source>
        <dbReference type="ARBA" id="ARBA00022723"/>
    </source>
</evidence>
<keyword evidence="7 20" id="KW-0812">Transmembrane</keyword>
<evidence type="ECO:0000313" key="22">
    <source>
        <dbReference type="EMBL" id="KAF0301017.1"/>
    </source>
</evidence>
<dbReference type="InterPro" id="IPR011016">
    <property type="entry name" value="Znf_RING-CH"/>
</dbReference>
<evidence type="ECO:0000256" key="2">
    <source>
        <dbReference type="ARBA" id="ARBA00004225"/>
    </source>
</evidence>
<feature type="domain" description="RING-CH-type" evidence="21">
    <location>
        <begin position="15"/>
        <end position="84"/>
    </location>
</feature>
<evidence type="ECO:0000256" key="20">
    <source>
        <dbReference type="SAM" id="Phobius"/>
    </source>
</evidence>
<dbReference type="InterPro" id="IPR013083">
    <property type="entry name" value="Znf_RING/FYVE/PHD"/>
</dbReference>
<keyword evidence="11" id="KW-1000">Mitochondrion outer membrane</keyword>
<keyword evidence="9" id="KW-0863">Zinc-finger</keyword>